<reference evidence="3 4" key="1">
    <citation type="journal article" date="2019" name="Nat. Plants">
        <title>Genome sequencing of Musa balbisiana reveals subgenome evolution and function divergence in polyploid bananas.</title>
        <authorList>
            <person name="Yao X."/>
        </authorList>
    </citation>
    <scope>NUCLEOTIDE SEQUENCE [LARGE SCALE GENOMIC DNA]</scope>
    <source>
        <strain evidence="4">cv. DH-PKW</strain>
        <tissue evidence="3">Leaves</tissue>
    </source>
</reference>
<feature type="signal peptide" evidence="2">
    <location>
        <begin position="1"/>
        <end position="28"/>
    </location>
</feature>
<name>A0A4S8KEU7_MUSBA</name>
<dbReference type="PANTHER" id="PTHR33470:SF22">
    <property type="entry name" value="POLLEN OLE E 1 ALLERGEN AND EXTENSIN FAMILY PROTEIN"/>
    <property type="match status" value="1"/>
</dbReference>
<dbReference type="AlphaFoldDB" id="A0A4S8KEU7"/>
<dbReference type="Proteomes" id="UP000317650">
    <property type="component" value="Chromosome 4"/>
</dbReference>
<proteinExistence type="predicted"/>
<keyword evidence="1 2" id="KW-0732">Signal</keyword>
<dbReference type="EMBL" id="PYDT01000001">
    <property type="protein sequence ID" value="THU73678.1"/>
    <property type="molecule type" value="Genomic_DNA"/>
</dbReference>
<dbReference type="PANTHER" id="PTHR33470">
    <property type="entry name" value="OS01G0164075 PROTEIN"/>
    <property type="match status" value="1"/>
</dbReference>
<evidence type="ECO:0000313" key="4">
    <source>
        <dbReference type="Proteomes" id="UP000317650"/>
    </source>
</evidence>
<accession>A0A4S8KEU7</accession>
<evidence type="ECO:0000256" key="2">
    <source>
        <dbReference type="SAM" id="SignalP"/>
    </source>
</evidence>
<feature type="chain" id="PRO_5020493893" evidence="2">
    <location>
        <begin position="29"/>
        <end position="198"/>
    </location>
</feature>
<dbReference type="GO" id="GO:0071944">
    <property type="term" value="C:cell periphery"/>
    <property type="evidence" value="ECO:0007669"/>
    <property type="project" value="TreeGrafter"/>
</dbReference>
<sequence>MSWLKSLVGLHLVTLFLSVALVVPAAKGAEMEMKPSSEHPVTLPPVPPPMIAPAAPPMIAPEGPPIFTVAAEGVIYCRCKLPRYSKAVDGAPLPGAVVLLKCGSQRTVWAAKGRTDSHGYFYLQTQLKYKSLSRTCRVFVLWSPVGPCRVPRRYGLKGPGASLMFERKLSDGYNTIALYTAGFFEFGPVKSSKCYLPY</sequence>
<organism evidence="3 4">
    <name type="scientific">Musa balbisiana</name>
    <name type="common">Banana</name>
    <dbReference type="NCBI Taxonomy" id="52838"/>
    <lineage>
        <taxon>Eukaryota</taxon>
        <taxon>Viridiplantae</taxon>
        <taxon>Streptophyta</taxon>
        <taxon>Embryophyta</taxon>
        <taxon>Tracheophyta</taxon>
        <taxon>Spermatophyta</taxon>
        <taxon>Magnoliopsida</taxon>
        <taxon>Liliopsida</taxon>
        <taxon>Zingiberales</taxon>
        <taxon>Musaceae</taxon>
        <taxon>Musa</taxon>
    </lineage>
</organism>
<protein>
    <submittedName>
        <fullName evidence="3">Uncharacterized protein</fullName>
    </submittedName>
</protein>
<keyword evidence="4" id="KW-1185">Reference proteome</keyword>
<gene>
    <name evidence="3" type="ORF">C4D60_Mb04t25400</name>
</gene>
<dbReference type="Pfam" id="PF01190">
    <property type="entry name" value="Pollen_Ole_e_1"/>
    <property type="match status" value="1"/>
</dbReference>
<evidence type="ECO:0000256" key="1">
    <source>
        <dbReference type="ARBA" id="ARBA00022729"/>
    </source>
</evidence>
<comment type="caution">
    <text evidence="3">The sequence shown here is derived from an EMBL/GenBank/DDBJ whole genome shotgun (WGS) entry which is preliminary data.</text>
</comment>
<evidence type="ECO:0000313" key="3">
    <source>
        <dbReference type="EMBL" id="THU73678.1"/>
    </source>
</evidence>